<dbReference type="EMBL" id="BPLR01010896">
    <property type="protein sequence ID" value="GIY42799.1"/>
    <property type="molecule type" value="Genomic_DNA"/>
</dbReference>
<sequence length="119" mass="14234">MEIISQNELNRDKKRAILKWFCEMLLRKILLILSQLDFVRLVQFYRKIRQWNNNNQSGKDVVILLFWIPSMEDLTLLDDSEIGIDKTPCRCLINMHPRPRRYIESSNNIEVQTSHCRGD</sequence>
<gene>
    <name evidence="1" type="ORF">CEXT_337851</name>
</gene>
<proteinExistence type="predicted"/>
<protein>
    <submittedName>
        <fullName evidence="1">Uncharacterized protein</fullName>
    </submittedName>
</protein>
<comment type="caution">
    <text evidence="1">The sequence shown here is derived from an EMBL/GenBank/DDBJ whole genome shotgun (WGS) entry which is preliminary data.</text>
</comment>
<organism evidence="1 2">
    <name type="scientific">Caerostris extrusa</name>
    <name type="common">Bark spider</name>
    <name type="synonym">Caerostris bankana</name>
    <dbReference type="NCBI Taxonomy" id="172846"/>
    <lineage>
        <taxon>Eukaryota</taxon>
        <taxon>Metazoa</taxon>
        <taxon>Ecdysozoa</taxon>
        <taxon>Arthropoda</taxon>
        <taxon>Chelicerata</taxon>
        <taxon>Arachnida</taxon>
        <taxon>Araneae</taxon>
        <taxon>Araneomorphae</taxon>
        <taxon>Entelegynae</taxon>
        <taxon>Araneoidea</taxon>
        <taxon>Araneidae</taxon>
        <taxon>Caerostris</taxon>
    </lineage>
</organism>
<dbReference type="AlphaFoldDB" id="A0AAV4T9D4"/>
<name>A0AAV4T9D4_CAEEX</name>
<accession>A0AAV4T9D4</accession>
<evidence type="ECO:0000313" key="1">
    <source>
        <dbReference type="EMBL" id="GIY42799.1"/>
    </source>
</evidence>
<reference evidence="1 2" key="1">
    <citation type="submission" date="2021-06" db="EMBL/GenBank/DDBJ databases">
        <title>Caerostris extrusa draft genome.</title>
        <authorList>
            <person name="Kono N."/>
            <person name="Arakawa K."/>
        </authorList>
    </citation>
    <scope>NUCLEOTIDE SEQUENCE [LARGE SCALE GENOMIC DNA]</scope>
</reference>
<evidence type="ECO:0000313" key="2">
    <source>
        <dbReference type="Proteomes" id="UP001054945"/>
    </source>
</evidence>
<keyword evidence="2" id="KW-1185">Reference proteome</keyword>
<dbReference type="Proteomes" id="UP001054945">
    <property type="component" value="Unassembled WGS sequence"/>
</dbReference>